<evidence type="ECO:0000256" key="1">
    <source>
        <dbReference type="ARBA" id="ARBA00004245"/>
    </source>
</evidence>
<evidence type="ECO:0000256" key="4">
    <source>
        <dbReference type="ARBA" id="ARBA00023212"/>
    </source>
</evidence>
<dbReference type="GO" id="GO:0008017">
    <property type="term" value="F:microtubule binding"/>
    <property type="evidence" value="ECO:0007669"/>
    <property type="project" value="InterPro"/>
</dbReference>
<keyword evidence="4" id="KW-0206">Cytoskeleton</keyword>
<dbReference type="Pfam" id="PF03999">
    <property type="entry name" value="MAP65_ASE1"/>
    <property type="match status" value="1"/>
</dbReference>
<dbReference type="GO" id="GO:0005737">
    <property type="term" value="C:cytoplasm"/>
    <property type="evidence" value="ECO:0007669"/>
    <property type="project" value="TreeGrafter"/>
</dbReference>
<keyword evidence="4" id="KW-0963">Cytoplasm</keyword>
<accession>A0AAV0ZTC5</accession>
<organism evidence="6 7">
    <name type="scientific">Vicia faba</name>
    <name type="common">Broad bean</name>
    <name type="synonym">Faba vulgaris</name>
    <dbReference type="NCBI Taxonomy" id="3906"/>
    <lineage>
        <taxon>Eukaryota</taxon>
        <taxon>Viridiplantae</taxon>
        <taxon>Streptophyta</taxon>
        <taxon>Embryophyta</taxon>
        <taxon>Tracheophyta</taxon>
        <taxon>Spermatophyta</taxon>
        <taxon>Magnoliopsida</taxon>
        <taxon>eudicotyledons</taxon>
        <taxon>Gunneridae</taxon>
        <taxon>Pentapetalae</taxon>
        <taxon>rosids</taxon>
        <taxon>fabids</taxon>
        <taxon>Fabales</taxon>
        <taxon>Fabaceae</taxon>
        <taxon>Papilionoideae</taxon>
        <taxon>50 kb inversion clade</taxon>
        <taxon>NPAAA clade</taxon>
        <taxon>Hologalegina</taxon>
        <taxon>IRL clade</taxon>
        <taxon>Fabeae</taxon>
        <taxon>Vicia</taxon>
    </lineage>
</organism>
<proteinExistence type="inferred from homology"/>
<evidence type="ECO:0000256" key="2">
    <source>
        <dbReference type="ARBA" id="ARBA00006187"/>
    </source>
</evidence>
<evidence type="ECO:0000256" key="5">
    <source>
        <dbReference type="SAM" id="Phobius"/>
    </source>
</evidence>
<dbReference type="PANTHER" id="PTHR19321">
    <property type="entry name" value="PROTEIN REGULATOR OF CYTOKINESIS 1 PRC1-RELATED"/>
    <property type="match status" value="1"/>
</dbReference>
<evidence type="ECO:0000313" key="7">
    <source>
        <dbReference type="Proteomes" id="UP001157006"/>
    </source>
</evidence>
<keyword evidence="7" id="KW-1185">Reference proteome</keyword>
<sequence>MLQLLFTTVEAKKSTTPAHNIGTSIFFYFLLMLSLILLRFQSNQILRQLKVKNHITIISELSTVMSIDFKKTLNGVHPSLSDSSNGAPLSISNDTLAALTGVVHSLKQEKQQRLQKVQELTKFLVELWDLMEMPIDEQKAFSHVTRLISASVDEVSIRGCLSADVIKQVEVEVQRLNVLKASKMKELVFKRHNELEEIYRGVHMDVDSEAARKILTSRIESGNIDMSELLQSMDDQIRMAKEQALSRRDILDRVEKWKFAAEEEKWLDEYEKENKKQLFCLISDCIYEFNAFGS</sequence>
<dbReference type="GO" id="GO:0000226">
    <property type="term" value="P:microtubule cytoskeleton organization"/>
    <property type="evidence" value="ECO:0007669"/>
    <property type="project" value="InterPro"/>
</dbReference>
<dbReference type="EMBL" id="OX451738">
    <property type="protein sequence ID" value="CAI8601745.1"/>
    <property type="molecule type" value="Genomic_DNA"/>
</dbReference>
<dbReference type="AlphaFoldDB" id="A0AAV0ZTC5"/>
<protein>
    <submittedName>
        <fullName evidence="6">Uncharacterized protein</fullName>
    </submittedName>
</protein>
<dbReference type="InterPro" id="IPR007145">
    <property type="entry name" value="MAP65_Ase1_PRC1"/>
</dbReference>
<dbReference type="GO" id="GO:0005819">
    <property type="term" value="C:spindle"/>
    <property type="evidence" value="ECO:0007669"/>
    <property type="project" value="TreeGrafter"/>
</dbReference>
<keyword evidence="5" id="KW-0812">Transmembrane</keyword>
<reference evidence="6 7" key="1">
    <citation type="submission" date="2023-01" db="EMBL/GenBank/DDBJ databases">
        <authorList>
            <person name="Kreplak J."/>
        </authorList>
    </citation>
    <scope>NUCLEOTIDE SEQUENCE [LARGE SCALE GENOMIC DNA]</scope>
</reference>
<evidence type="ECO:0000256" key="3">
    <source>
        <dbReference type="ARBA" id="ARBA00022701"/>
    </source>
</evidence>
<dbReference type="Proteomes" id="UP001157006">
    <property type="component" value="Chromosome 3"/>
</dbReference>
<comment type="subcellular location">
    <subcellularLocation>
        <location evidence="1">Cytoplasm</location>
        <location evidence="1">Cytoskeleton</location>
    </subcellularLocation>
</comment>
<keyword evidence="3" id="KW-0493">Microtubule</keyword>
<keyword evidence="5" id="KW-0472">Membrane</keyword>
<comment type="similarity">
    <text evidence="2">Belongs to the MAP65/ASE1 family.</text>
</comment>
<gene>
    <name evidence="6" type="ORF">VFH_III009440</name>
</gene>
<keyword evidence="5" id="KW-1133">Transmembrane helix</keyword>
<dbReference type="PANTHER" id="PTHR19321:SF4">
    <property type="entry name" value="65-KDA MICROTUBULE-ASSOCIATED PROTEIN 5"/>
    <property type="match status" value="1"/>
</dbReference>
<feature type="transmembrane region" description="Helical" evidence="5">
    <location>
        <begin position="20"/>
        <end position="40"/>
    </location>
</feature>
<name>A0AAV0ZTC5_VICFA</name>
<dbReference type="GO" id="GO:0005874">
    <property type="term" value="C:microtubule"/>
    <property type="evidence" value="ECO:0007669"/>
    <property type="project" value="UniProtKB-KW"/>
</dbReference>
<evidence type="ECO:0000313" key="6">
    <source>
        <dbReference type="EMBL" id="CAI8601745.1"/>
    </source>
</evidence>